<dbReference type="Proteomes" id="UP000000798">
    <property type="component" value="Plasmid ece1"/>
</dbReference>
<organism evidence="1 2">
    <name type="scientific">Aquifex aeolicus (strain VF5)</name>
    <dbReference type="NCBI Taxonomy" id="224324"/>
    <lineage>
        <taxon>Bacteria</taxon>
        <taxon>Pseudomonadati</taxon>
        <taxon>Aquificota</taxon>
        <taxon>Aquificia</taxon>
        <taxon>Aquificales</taxon>
        <taxon>Aquificaceae</taxon>
        <taxon>Aquifex</taxon>
    </lineage>
</organism>
<dbReference type="OrthoDB" id="9806951at2"/>
<dbReference type="AlphaFoldDB" id="O66420"/>
<reference evidence="1 2" key="1">
    <citation type="journal article" date="1998" name="Nature">
        <title>The complete genome of the hyperthermophilic bacterium Aquifex aeolicus.</title>
        <authorList>
            <person name="Deckert G."/>
            <person name="Warren P.V."/>
            <person name="Gaasterland T."/>
            <person name="Young W.G."/>
            <person name="Lenox A.L."/>
            <person name="Graham D.E."/>
            <person name="Overbeek R."/>
            <person name="Snead M.A."/>
            <person name="Keller M."/>
            <person name="Aujay M."/>
            <person name="Huber R."/>
            <person name="Feldman R.A."/>
            <person name="Short J.M."/>
            <person name="Olson G.J."/>
            <person name="Swanson R.V."/>
        </authorList>
    </citation>
    <scope>NUCLEOTIDE SEQUENCE [LARGE SCALE GENOMIC DNA]</scope>
    <source>
        <strain evidence="1 2">VF5</strain>
        <plasmid evidence="2">Plasmid ece1</plasmid>
    </source>
</reference>
<protein>
    <recommendedName>
        <fullName evidence="3">ATP-binding protein</fullName>
    </recommendedName>
</protein>
<dbReference type="PATRIC" id="fig|224324.8.peg.1750"/>
<dbReference type="InterPro" id="IPR027417">
    <property type="entry name" value="P-loop_NTPase"/>
</dbReference>
<sequence length="256" mass="28377">MFPEEVEELIKEAGYPSLVSGNSHQARENRSKLSQNIKPSLRLTSLSKKTLVNLIESLNAGSKEIQEITTYLKETYGENSLSNQTTVFDAINSGLESEKRVIIFNFRNITHPQTRINIAGLIMEELFTRNKKQPSKRFLVLEEAHNFAPEKGFGDVSAGKENLSLTFARKIASEGRKFNLGLMVITQRPAQVSKYILSQLNTQVMFRTINASDIDTVSTFVEFAGSDIANILPKLPTGKGIVSGTGVPFPLLVEVV</sequence>
<accession>O66420</accession>
<gene>
    <name evidence="1" type="ordered locus">aq_aa29</name>
</gene>
<dbReference type="SUPFAM" id="SSF52540">
    <property type="entry name" value="P-loop containing nucleoside triphosphate hydrolases"/>
    <property type="match status" value="1"/>
</dbReference>
<dbReference type="InParanoid" id="O66420"/>
<dbReference type="KEGG" id="aae:aq_aa29"/>
<dbReference type="EnsemblBacteria" id="AAC07972">
    <property type="protein sequence ID" value="AAC07972"/>
    <property type="gene ID" value="aq_aa29"/>
</dbReference>
<dbReference type="eggNOG" id="COG0433">
    <property type="taxonomic scope" value="Bacteria"/>
</dbReference>
<dbReference type="InterPro" id="IPR008571">
    <property type="entry name" value="HerA-like"/>
</dbReference>
<evidence type="ECO:0000313" key="1">
    <source>
        <dbReference type="EMBL" id="AAC07972.1"/>
    </source>
</evidence>
<proteinExistence type="predicted"/>
<dbReference type="PANTHER" id="PTHR42957:SF1">
    <property type="entry name" value="HELICASE MJ1565-RELATED"/>
    <property type="match status" value="1"/>
</dbReference>
<name>O66420_AQUAE</name>
<keyword evidence="2" id="KW-1185">Reference proteome</keyword>
<dbReference type="PANTHER" id="PTHR42957">
    <property type="entry name" value="HELICASE MJ1565-RELATED"/>
    <property type="match status" value="1"/>
</dbReference>
<geneLocation type="plasmid" evidence="1 2">
    <name>ece1</name>
</geneLocation>
<dbReference type="HOGENOM" id="CLU_1084365_0_0_0"/>
<evidence type="ECO:0000313" key="2">
    <source>
        <dbReference type="Proteomes" id="UP000000798"/>
    </source>
</evidence>
<dbReference type="EMBL" id="AE000667">
    <property type="protein sequence ID" value="AAC07972.1"/>
    <property type="molecule type" value="Genomic_DNA"/>
</dbReference>
<evidence type="ECO:0008006" key="3">
    <source>
        <dbReference type="Google" id="ProtNLM"/>
    </source>
</evidence>
<dbReference type="Gene3D" id="3.40.50.300">
    <property type="entry name" value="P-loop containing nucleotide triphosphate hydrolases"/>
    <property type="match status" value="1"/>
</dbReference>
<keyword evidence="1" id="KW-0614">Plasmid</keyword>